<evidence type="ECO:0000256" key="1">
    <source>
        <dbReference type="ARBA" id="ARBA00006407"/>
    </source>
</evidence>
<protein>
    <recommendedName>
        <fullName evidence="3">Ubiquinol-cytochrome c chaperone domain-containing protein</fullName>
    </recommendedName>
</protein>
<evidence type="ECO:0000313" key="4">
    <source>
        <dbReference type="EMBL" id="KAF1811215.1"/>
    </source>
</evidence>
<dbReference type="InterPro" id="IPR007129">
    <property type="entry name" value="Ubiqinol_cyt_c_chaperone_CPB3"/>
</dbReference>
<evidence type="ECO:0000313" key="6">
    <source>
        <dbReference type="RefSeq" id="XP_033532846.1"/>
    </source>
</evidence>
<name>A0A6G1FZB7_9PEZI</name>
<feature type="region of interest" description="Disordered" evidence="2">
    <location>
        <begin position="38"/>
        <end position="63"/>
    </location>
</feature>
<dbReference type="OrthoDB" id="10253878at2759"/>
<dbReference type="GO" id="GO:0034551">
    <property type="term" value="P:mitochondrial respiratory chain complex III assembly"/>
    <property type="evidence" value="ECO:0007669"/>
    <property type="project" value="TreeGrafter"/>
</dbReference>
<dbReference type="PANTHER" id="PTHR12184">
    <property type="entry name" value="UBIQUINOL-CYTOCHROME C REDUCTASE COMPLEX ASSEMBLY FACTOR 1 FAMILY MEMBER"/>
    <property type="match status" value="1"/>
</dbReference>
<dbReference type="EMBL" id="ML975162">
    <property type="protein sequence ID" value="KAF1811215.1"/>
    <property type="molecule type" value="Genomic_DNA"/>
</dbReference>
<dbReference type="Proteomes" id="UP000504638">
    <property type="component" value="Unplaced"/>
</dbReference>
<feature type="compositionally biased region" description="Low complexity" evidence="2">
    <location>
        <begin position="39"/>
        <end position="49"/>
    </location>
</feature>
<keyword evidence="5" id="KW-1185">Reference proteome</keyword>
<evidence type="ECO:0000259" key="3">
    <source>
        <dbReference type="Pfam" id="PF03981"/>
    </source>
</evidence>
<comment type="similarity">
    <text evidence="1">Belongs to the CBP3 family.</text>
</comment>
<dbReference type="AlphaFoldDB" id="A0A6G1FZB7"/>
<dbReference type="GeneID" id="54423710"/>
<dbReference type="PANTHER" id="PTHR12184:SF1">
    <property type="entry name" value="UBIQUINOL-CYTOCHROME-C REDUCTASE COMPLEX ASSEMBLY FACTOR 1"/>
    <property type="match status" value="1"/>
</dbReference>
<reference evidence="4 6" key="1">
    <citation type="submission" date="2020-01" db="EMBL/GenBank/DDBJ databases">
        <authorList>
            <consortium name="DOE Joint Genome Institute"/>
            <person name="Haridas S."/>
            <person name="Albert R."/>
            <person name="Binder M."/>
            <person name="Bloem J."/>
            <person name="Labutti K."/>
            <person name="Salamov A."/>
            <person name="Andreopoulos B."/>
            <person name="Baker S.E."/>
            <person name="Barry K."/>
            <person name="Bills G."/>
            <person name="Bluhm B.H."/>
            <person name="Cannon C."/>
            <person name="Castanera R."/>
            <person name="Culley D.E."/>
            <person name="Daum C."/>
            <person name="Ezra D."/>
            <person name="Gonzalez J.B."/>
            <person name="Henrissat B."/>
            <person name="Kuo A."/>
            <person name="Liang C."/>
            <person name="Lipzen A."/>
            <person name="Lutzoni F."/>
            <person name="Magnuson J."/>
            <person name="Mondo S."/>
            <person name="Nolan M."/>
            <person name="Ohm R."/>
            <person name="Pangilinan J."/>
            <person name="Park H.-J."/>
            <person name="Ramirez L."/>
            <person name="Alfaro M."/>
            <person name="Sun H."/>
            <person name="Tritt A."/>
            <person name="Yoshinaga Y."/>
            <person name="Zwiers L.-H."/>
            <person name="Turgeon B.G."/>
            <person name="Goodwin S.B."/>
            <person name="Spatafora J.W."/>
            <person name="Crous P.W."/>
            <person name="Grigoriev I.V."/>
        </authorList>
    </citation>
    <scope>NUCLEOTIDE SEQUENCE</scope>
    <source>
        <strain evidence="4 6">CBS 781.70</strain>
    </source>
</reference>
<feature type="domain" description="Ubiquinol-cytochrome c chaperone" evidence="3">
    <location>
        <begin position="133"/>
        <end position="274"/>
    </location>
</feature>
<dbReference type="InterPro" id="IPR021150">
    <property type="entry name" value="Ubiq_cyt_c_chap"/>
</dbReference>
<organism evidence="4">
    <name type="scientific">Eremomyces bilateralis CBS 781.70</name>
    <dbReference type="NCBI Taxonomy" id="1392243"/>
    <lineage>
        <taxon>Eukaryota</taxon>
        <taxon>Fungi</taxon>
        <taxon>Dikarya</taxon>
        <taxon>Ascomycota</taxon>
        <taxon>Pezizomycotina</taxon>
        <taxon>Dothideomycetes</taxon>
        <taxon>Dothideomycetes incertae sedis</taxon>
        <taxon>Eremomycetales</taxon>
        <taxon>Eremomycetaceae</taxon>
        <taxon>Eremomyces</taxon>
    </lineage>
</organism>
<feature type="compositionally biased region" description="Polar residues" evidence="2">
    <location>
        <begin position="50"/>
        <end position="59"/>
    </location>
</feature>
<evidence type="ECO:0000256" key="2">
    <source>
        <dbReference type="SAM" id="MobiDB-lite"/>
    </source>
</evidence>
<reference evidence="6" key="3">
    <citation type="submission" date="2025-04" db="UniProtKB">
        <authorList>
            <consortium name="RefSeq"/>
        </authorList>
    </citation>
    <scope>IDENTIFICATION</scope>
    <source>
        <strain evidence="6">CBS 781.70</strain>
    </source>
</reference>
<dbReference type="Pfam" id="PF03981">
    <property type="entry name" value="Ubiq_cyt_C_chap"/>
    <property type="match status" value="1"/>
</dbReference>
<dbReference type="GO" id="GO:0005739">
    <property type="term" value="C:mitochondrion"/>
    <property type="evidence" value="ECO:0007669"/>
    <property type="project" value="TreeGrafter"/>
</dbReference>
<gene>
    <name evidence="4 6" type="ORF">P152DRAFT_65630</name>
</gene>
<reference evidence="6" key="2">
    <citation type="submission" date="2020-04" db="EMBL/GenBank/DDBJ databases">
        <authorList>
            <consortium name="NCBI Genome Project"/>
        </authorList>
    </citation>
    <scope>NUCLEOTIDE SEQUENCE</scope>
    <source>
        <strain evidence="6">CBS 781.70</strain>
    </source>
</reference>
<proteinExistence type="inferred from homology"/>
<evidence type="ECO:0000313" key="5">
    <source>
        <dbReference type="Proteomes" id="UP000504638"/>
    </source>
</evidence>
<dbReference type="RefSeq" id="XP_033532846.1">
    <property type="nucleotide sequence ID" value="XM_033683140.1"/>
</dbReference>
<sequence length="296" mass="33642">MNPSWTCRACLRSVRAQWAPFIPNFQSSSSLLPLTRFNSSQSQAQAQEQTKGSSPNRPSRPTPVQRVAKVLQNRAPAMVETYHAFGATEHLYKECASQAIYNVPQARDKSLGEIPLSKSGKHLGVGEGWWYDELKLEPTFSTWAHVTFLHMYLLTVRFRMFPPEYATTWHQHLTDHFFHDAEAKMEVLHLMTMRGMRNKFLKDLFTQWRGCLVSYDEGLVKGDAALAAAVWRNLFQGEKDVDFVALAQVVSYMRRVIAGLDQLSDGEVIESGLKFGHVDQEKPMVLMKSRLMDSGS</sequence>
<accession>A0A6G1FZB7</accession>